<accession>A0ABW5N7B8</accession>
<name>A0ABW5N7B8_9FLAO</name>
<dbReference type="EMBL" id="JBHULX010000021">
    <property type="protein sequence ID" value="MFD2591422.1"/>
    <property type="molecule type" value="Genomic_DNA"/>
</dbReference>
<keyword evidence="2" id="KW-1185">Reference proteome</keyword>
<evidence type="ECO:0008006" key="3">
    <source>
        <dbReference type="Google" id="ProtNLM"/>
    </source>
</evidence>
<protein>
    <recommendedName>
        <fullName evidence="3">SnoaL-like domain-containing protein</fullName>
    </recommendedName>
</protein>
<dbReference type="SUPFAM" id="SSF54427">
    <property type="entry name" value="NTF2-like"/>
    <property type="match status" value="2"/>
</dbReference>
<reference evidence="2" key="1">
    <citation type="journal article" date="2019" name="Int. J. Syst. Evol. Microbiol.">
        <title>The Global Catalogue of Microorganisms (GCM) 10K type strain sequencing project: providing services to taxonomists for standard genome sequencing and annotation.</title>
        <authorList>
            <consortium name="The Broad Institute Genomics Platform"/>
            <consortium name="The Broad Institute Genome Sequencing Center for Infectious Disease"/>
            <person name="Wu L."/>
            <person name="Ma J."/>
        </authorList>
    </citation>
    <scope>NUCLEOTIDE SEQUENCE [LARGE SCALE GENOMIC DNA]</scope>
    <source>
        <strain evidence="2">KCTC 42423</strain>
    </source>
</reference>
<dbReference type="RefSeq" id="WP_378256924.1">
    <property type="nucleotide sequence ID" value="NZ_JBHSJV010000001.1"/>
</dbReference>
<dbReference type="InterPro" id="IPR032710">
    <property type="entry name" value="NTF2-like_dom_sf"/>
</dbReference>
<proteinExistence type="predicted"/>
<dbReference type="Gene3D" id="3.10.450.50">
    <property type="match status" value="2"/>
</dbReference>
<dbReference type="Proteomes" id="UP001597459">
    <property type="component" value="Unassembled WGS sequence"/>
</dbReference>
<evidence type="ECO:0000313" key="2">
    <source>
        <dbReference type="Proteomes" id="UP001597459"/>
    </source>
</evidence>
<gene>
    <name evidence="1" type="ORF">ACFSTE_11350</name>
</gene>
<comment type="caution">
    <text evidence="1">The sequence shown here is derived from an EMBL/GenBank/DDBJ whole genome shotgun (WGS) entry which is preliminary data.</text>
</comment>
<organism evidence="1 2">
    <name type="scientific">Aquimarina hainanensis</name>
    <dbReference type="NCBI Taxonomy" id="1578017"/>
    <lineage>
        <taxon>Bacteria</taxon>
        <taxon>Pseudomonadati</taxon>
        <taxon>Bacteroidota</taxon>
        <taxon>Flavobacteriia</taxon>
        <taxon>Flavobacteriales</taxon>
        <taxon>Flavobacteriaceae</taxon>
        <taxon>Aquimarina</taxon>
    </lineage>
</organism>
<sequence>MHHNNNEQPNLSLKIMMMYLNKLMVLTGVFTLFIGSCVGQEPKNQKIKTAQNYIEQPPLAHHQVALEVLTASKKWIEEFNKGKGEKCGKSYAKNAYMRVIPVGGKNGNKNISQFWIDFIKSGASNLVYTDVNVAVIHEKQVLLSANWQMNVGRGVIYQEKWEKVNGTWVITYDDFEILEHFRAPKTIQTDPLASHKALEGVIKASMHWTTGFNTQNIQTCSDGYTKNATLNPSPFPEVIGKKGIQTFWTELIKGGAKNLIYHSPTFTSVAENRVVLSSNWSMNIGEGKIYQEKWILKDGKWLLDYDDFQVLKQY</sequence>
<evidence type="ECO:0000313" key="1">
    <source>
        <dbReference type="EMBL" id="MFD2591422.1"/>
    </source>
</evidence>